<dbReference type="InterPro" id="IPR045501">
    <property type="entry name" value="DUF6490"/>
</dbReference>
<dbReference type="AlphaFoldDB" id="A0AAQ3QM01"/>
<feature type="transmembrane region" description="Helical" evidence="1">
    <location>
        <begin position="174"/>
        <end position="192"/>
    </location>
</feature>
<evidence type="ECO:0000313" key="2">
    <source>
        <dbReference type="EMBL" id="WOL14131.1"/>
    </source>
</evidence>
<protein>
    <submittedName>
        <fullName evidence="2">Uncharacterized protein</fullName>
    </submittedName>
</protein>
<dbReference type="Proteomes" id="UP001327560">
    <property type="component" value="Chromosome 7"/>
</dbReference>
<keyword evidence="1" id="KW-1133">Transmembrane helix</keyword>
<name>A0AAQ3QM01_9LILI</name>
<dbReference type="EMBL" id="CP136896">
    <property type="protein sequence ID" value="WOL14131.1"/>
    <property type="molecule type" value="Genomic_DNA"/>
</dbReference>
<dbReference type="PANTHER" id="PTHR46610">
    <property type="entry name" value="OS05G0181300 PROTEIN"/>
    <property type="match status" value="1"/>
</dbReference>
<evidence type="ECO:0000256" key="1">
    <source>
        <dbReference type="SAM" id="Phobius"/>
    </source>
</evidence>
<dbReference type="PANTHER" id="PTHR46610:SF20">
    <property type="entry name" value="OS05G0181300 PROTEIN"/>
    <property type="match status" value="1"/>
</dbReference>
<evidence type="ECO:0000313" key="3">
    <source>
        <dbReference type="Proteomes" id="UP001327560"/>
    </source>
</evidence>
<dbReference type="Pfam" id="PF20100">
    <property type="entry name" value="DUF6490"/>
    <property type="match status" value="1"/>
</dbReference>
<feature type="transmembrane region" description="Helical" evidence="1">
    <location>
        <begin position="135"/>
        <end position="154"/>
    </location>
</feature>
<keyword evidence="1" id="KW-0472">Membrane</keyword>
<organism evidence="2 3">
    <name type="scientific">Canna indica</name>
    <name type="common">Indian-shot</name>
    <dbReference type="NCBI Taxonomy" id="4628"/>
    <lineage>
        <taxon>Eukaryota</taxon>
        <taxon>Viridiplantae</taxon>
        <taxon>Streptophyta</taxon>
        <taxon>Embryophyta</taxon>
        <taxon>Tracheophyta</taxon>
        <taxon>Spermatophyta</taxon>
        <taxon>Magnoliopsida</taxon>
        <taxon>Liliopsida</taxon>
        <taxon>Zingiberales</taxon>
        <taxon>Cannaceae</taxon>
        <taxon>Canna</taxon>
    </lineage>
</organism>
<feature type="transmembrane region" description="Helical" evidence="1">
    <location>
        <begin position="108"/>
        <end position="129"/>
    </location>
</feature>
<feature type="transmembrane region" description="Helical" evidence="1">
    <location>
        <begin position="198"/>
        <end position="221"/>
    </location>
</feature>
<sequence>MFAAAIVQIISQENVRTLWYSAVLPGIQTLMMQDSGSTLLSVKEMFFLNITACQRSPLQVPTLATNFLLLELTILLNQIMAQQSTLPASKTLLHPPQRSSRQTRVSSNCLLSVVAFLLLTANTAASAYHSRHQPSALGFALFCYVDLALLFLCLKSFERLGPDSPAEKKEGLKAATWLLATALTLAFSWRVAEVMPLLLAVAVWVMAGSVAVGGFYFLFLYSDEADDNLGQDYCIVGTKECPAEEKV</sequence>
<reference evidence="2 3" key="1">
    <citation type="submission" date="2023-10" db="EMBL/GenBank/DDBJ databases">
        <title>Chromosome-scale genome assembly provides insights into flower coloration mechanisms of Canna indica.</title>
        <authorList>
            <person name="Li C."/>
        </authorList>
    </citation>
    <scope>NUCLEOTIDE SEQUENCE [LARGE SCALE GENOMIC DNA]</scope>
    <source>
        <tissue evidence="2">Flower</tissue>
    </source>
</reference>
<proteinExistence type="predicted"/>
<keyword evidence="1" id="KW-0812">Transmembrane</keyword>
<keyword evidence="3" id="KW-1185">Reference proteome</keyword>
<accession>A0AAQ3QM01</accession>
<gene>
    <name evidence="2" type="ORF">Cni_G22911</name>
</gene>